<organism evidence="1 2">
    <name type="scientific">Heliocybe sulcata</name>
    <dbReference type="NCBI Taxonomy" id="5364"/>
    <lineage>
        <taxon>Eukaryota</taxon>
        <taxon>Fungi</taxon>
        <taxon>Dikarya</taxon>
        <taxon>Basidiomycota</taxon>
        <taxon>Agaricomycotina</taxon>
        <taxon>Agaricomycetes</taxon>
        <taxon>Gloeophyllales</taxon>
        <taxon>Gloeophyllaceae</taxon>
        <taxon>Heliocybe</taxon>
    </lineage>
</organism>
<protein>
    <submittedName>
        <fullName evidence="1">Glycosyltransferase family 17 protein</fullName>
    </submittedName>
</protein>
<evidence type="ECO:0000313" key="1">
    <source>
        <dbReference type="EMBL" id="TFK48439.1"/>
    </source>
</evidence>
<keyword evidence="1" id="KW-0808">Transferase</keyword>
<name>A0A5C3MSJ1_9AGAM</name>
<keyword evidence="2" id="KW-1185">Reference proteome</keyword>
<accession>A0A5C3MSJ1</accession>
<dbReference type="GO" id="GO:0003830">
    <property type="term" value="F:beta-1,4-mannosylglycoprotein 4-beta-N-acetylglucosaminyltransferase activity"/>
    <property type="evidence" value="ECO:0007669"/>
    <property type="project" value="InterPro"/>
</dbReference>
<dbReference type="EMBL" id="ML213519">
    <property type="protein sequence ID" value="TFK48439.1"/>
    <property type="molecule type" value="Genomic_DNA"/>
</dbReference>
<dbReference type="OrthoDB" id="6474464at2759"/>
<dbReference type="PANTHER" id="PTHR12224">
    <property type="entry name" value="BETA-1,4-MANNOSYL-GLYCOPROTEIN BETA-1,4-N-ACETYLGLUCOSAMINYL-TRANSFERASE"/>
    <property type="match status" value="1"/>
</dbReference>
<dbReference type="GO" id="GO:0016020">
    <property type="term" value="C:membrane"/>
    <property type="evidence" value="ECO:0007669"/>
    <property type="project" value="InterPro"/>
</dbReference>
<dbReference type="Proteomes" id="UP000305948">
    <property type="component" value="Unassembled WGS sequence"/>
</dbReference>
<dbReference type="Pfam" id="PF04724">
    <property type="entry name" value="Glyco_transf_17"/>
    <property type="match status" value="1"/>
</dbReference>
<evidence type="ECO:0000313" key="2">
    <source>
        <dbReference type="Proteomes" id="UP000305948"/>
    </source>
</evidence>
<dbReference type="PANTHER" id="PTHR12224:SF0">
    <property type="entry name" value="BETA-1,4-MANNOSYL-GLYCOPROTEIN 4-BETA-N-ACETYLGLUCOSAMINYLTRANSFERASE"/>
    <property type="match status" value="1"/>
</dbReference>
<proteinExistence type="predicted"/>
<dbReference type="AlphaFoldDB" id="A0A5C3MSJ1"/>
<gene>
    <name evidence="1" type="ORF">OE88DRAFT_1737704</name>
</gene>
<dbReference type="STRING" id="5364.A0A5C3MSJ1"/>
<dbReference type="GO" id="GO:0006044">
    <property type="term" value="P:N-acetylglucosamine metabolic process"/>
    <property type="evidence" value="ECO:0007669"/>
    <property type="project" value="TreeGrafter"/>
</dbReference>
<reference evidence="1 2" key="1">
    <citation type="journal article" date="2019" name="Nat. Ecol. Evol.">
        <title>Megaphylogeny resolves global patterns of mushroom evolution.</title>
        <authorList>
            <person name="Varga T."/>
            <person name="Krizsan K."/>
            <person name="Foldi C."/>
            <person name="Dima B."/>
            <person name="Sanchez-Garcia M."/>
            <person name="Sanchez-Ramirez S."/>
            <person name="Szollosi G.J."/>
            <person name="Szarkandi J.G."/>
            <person name="Papp V."/>
            <person name="Albert L."/>
            <person name="Andreopoulos W."/>
            <person name="Angelini C."/>
            <person name="Antonin V."/>
            <person name="Barry K.W."/>
            <person name="Bougher N.L."/>
            <person name="Buchanan P."/>
            <person name="Buyck B."/>
            <person name="Bense V."/>
            <person name="Catcheside P."/>
            <person name="Chovatia M."/>
            <person name="Cooper J."/>
            <person name="Damon W."/>
            <person name="Desjardin D."/>
            <person name="Finy P."/>
            <person name="Geml J."/>
            <person name="Haridas S."/>
            <person name="Hughes K."/>
            <person name="Justo A."/>
            <person name="Karasinski D."/>
            <person name="Kautmanova I."/>
            <person name="Kiss B."/>
            <person name="Kocsube S."/>
            <person name="Kotiranta H."/>
            <person name="LaButti K.M."/>
            <person name="Lechner B.E."/>
            <person name="Liimatainen K."/>
            <person name="Lipzen A."/>
            <person name="Lukacs Z."/>
            <person name="Mihaltcheva S."/>
            <person name="Morgado L.N."/>
            <person name="Niskanen T."/>
            <person name="Noordeloos M.E."/>
            <person name="Ohm R.A."/>
            <person name="Ortiz-Santana B."/>
            <person name="Ovrebo C."/>
            <person name="Racz N."/>
            <person name="Riley R."/>
            <person name="Savchenko A."/>
            <person name="Shiryaev A."/>
            <person name="Soop K."/>
            <person name="Spirin V."/>
            <person name="Szebenyi C."/>
            <person name="Tomsovsky M."/>
            <person name="Tulloss R.E."/>
            <person name="Uehling J."/>
            <person name="Grigoriev I.V."/>
            <person name="Vagvolgyi C."/>
            <person name="Papp T."/>
            <person name="Martin F.M."/>
            <person name="Miettinen O."/>
            <person name="Hibbett D.S."/>
            <person name="Nagy L.G."/>
        </authorList>
    </citation>
    <scope>NUCLEOTIDE SEQUENCE [LARGE SCALE GENOMIC DNA]</scope>
    <source>
        <strain evidence="1 2">OMC1185</strain>
    </source>
</reference>
<dbReference type="InterPro" id="IPR006813">
    <property type="entry name" value="Glyco_trans_17"/>
</dbReference>
<sequence length="355" mass="41184">MYYARRRFVFALSLIFILSLLVWLNDLRVRNFLSYSTRPLWDTPIGPHALVPHYYANGIAFDDHLCSIHGWRSREQPAQIWDAILVSTELDLLEVRMHELDSVVSKFFIVESDLTFTGLPKPMAFQEHRDRFKAFEAKIVYSVFHGRELERGESPFENEIEQRNHMDALLKSHPKPEEPLLVIYSDVDEIPYSHTLRLLRHCDAPSPLHLQMSEYLYSFEWSAGKLSWRAQVHLWKDGEGAGYGHSQVADHMLADSGWHCTFCFRTIGEFVTKMRGYSHADRVTDPSLLDPRRIQDIICAGDDIFGMLPEAYRYKDLFALLNKDPSPSAVHVPLYVLQNSERFHFLLPGGCIRDD</sequence>